<feature type="domain" description="Rhodopsin" evidence="3">
    <location>
        <begin position="52"/>
        <end position="286"/>
    </location>
</feature>
<feature type="transmembrane region" description="Helical" evidence="2">
    <location>
        <begin position="263"/>
        <end position="281"/>
    </location>
</feature>
<keyword evidence="2" id="KW-1133">Transmembrane helix</keyword>
<feature type="region of interest" description="Disordered" evidence="1">
    <location>
        <begin position="308"/>
        <end position="341"/>
    </location>
</feature>
<evidence type="ECO:0000313" key="5">
    <source>
        <dbReference type="Proteomes" id="UP001227192"/>
    </source>
</evidence>
<dbReference type="Pfam" id="PF20684">
    <property type="entry name" value="Fung_rhodopsin"/>
    <property type="match status" value="1"/>
</dbReference>
<feature type="transmembrane region" description="Helical" evidence="2">
    <location>
        <begin position="147"/>
        <end position="165"/>
    </location>
</feature>
<feature type="transmembrane region" description="Helical" evidence="2">
    <location>
        <begin position="185"/>
        <end position="210"/>
    </location>
</feature>
<feature type="compositionally biased region" description="Polar residues" evidence="1">
    <location>
        <begin position="308"/>
        <end position="332"/>
    </location>
</feature>
<dbReference type="PANTHER" id="PTHR38794:SF3">
    <property type="entry name" value="INTEGRAL MEMBRANE PROTEIN"/>
    <property type="match status" value="1"/>
</dbReference>
<accession>A0AAI9TUK0</accession>
<keyword evidence="2" id="KW-0812">Transmembrane</keyword>
<feature type="transmembrane region" description="Helical" evidence="2">
    <location>
        <begin position="68"/>
        <end position="91"/>
    </location>
</feature>
<evidence type="ECO:0000259" key="3">
    <source>
        <dbReference type="Pfam" id="PF20684"/>
    </source>
</evidence>
<organism evidence="4 5">
    <name type="scientific">Penicillium thymicola</name>
    <dbReference type="NCBI Taxonomy" id="293382"/>
    <lineage>
        <taxon>Eukaryota</taxon>
        <taxon>Fungi</taxon>
        <taxon>Dikarya</taxon>
        <taxon>Ascomycota</taxon>
        <taxon>Pezizomycotina</taxon>
        <taxon>Eurotiomycetes</taxon>
        <taxon>Eurotiomycetidae</taxon>
        <taxon>Eurotiales</taxon>
        <taxon>Aspergillaceae</taxon>
        <taxon>Penicillium</taxon>
    </lineage>
</organism>
<evidence type="ECO:0000256" key="2">
    <source>
        <dbReference type="SAM" id="Phobius"/>
    </source>
</evidence>
<feature type="transmembrane region" description="Helical" evidence="2">
    <location>
        <begin position="31"/>
        <end position="56"/>
    </location>
</feature>
<evidence type="ECO:0000313" key="4">
    <source>
        <dbReference type="EMBL" id="KAJ9493116.1"/>
    </source>
</evidence>
<dbReference type="Proteomes" id="UP001227192">
    <property type="component" value="Unassembled WGS sequence"/>
</dbReference>
<dbReference type="InterPro" id="IPR049326">
    <property type="entry name" value="Rhodopsin_dom_fungi"/>
</dbReference>
<sequence length="395" mass="43068">MSNENLSTAMSSSITVLLPPLLPVTDNDHSAWVITVSTILLIITILATTVTLISRIRVLRKISWSDSTLFLGCIIFIPQTVCVNVASSHGIGKHRYALSNGSFEKYSKTLFASHLLGVLVLGCSKAAVALLVLSLQPFEKITFACKVVLGLISTWALAALIALGRQCDGPRPWNSSPERCVNQQVLYIALGGMHMLLDVVIIGLPVALLHQVQIIRWKRYQISALFAMRILVLALTIAGLRSLSPLYNSNPLDETWNALMPAIWLQLILSSSILCTCIPTLKRVLAELQTGMMAGVVSDFFEHSVSGHTNSGDRSASKSDNAVGQRSESASAYRSPIRRHSLDAERVESQKNLRKNATVQTINYEAFYEGPGSSKATSSHNHESDGLSIYSHRGT</sequence>
<protein>
    <recommendedName>
        <fullName evidence="3">Rhodopsin domain-containing protein</fullName>
    </recommendedName>
</protein>
<dbReference type="EMBL" id="LACB01000002">
    <property type="protein sequence ID" value="KAJ9493116.1"/>
    <property type="molecule type" value="Genomic_DNA"/>
</dbReference>
<feature type="transmembrane region" description="Helical" evidence="2">
    <location>
        <begin position="111"/>
        <end position="135"/>
    </location>
</feature>
<name>A0AAI9TUK0_PENTH</name>
<feature type="region of interest" description="Disordered" evidence="1">
    <location>
        <begin position="370"/>
        <end position="395"/>
    </location>
</feature>
<reference evidence="4" key="2">
    <citation type="journal article" date="2016" name="Fungal Biol.">
        <title>Ochratoxin A production by Penicillium thymicola.</title>
        <authorList>
            <person name="Nguyen H.D.T."/>
            <person name="McMullin D.R."/>
            <person name="Ponomareva E."/>
            <person name="Riley R."/>
            <person name="Pomraning K.R."/>
            <person name="Baker S.E."/>
            <person name="Seifert K.A."/>
        </authorList>
    </citation>
    <scope>NUCLEOTIDE SEQUENCE</scope>
    <source>
        <strain evidence="4">DAOM 180753</strain>
    </source>
</reference>
<proteinExistence type="predicted"/>
<reference evidence="4" key="1">
    <citation type="submission" date="2015-06" db="EMBL/GenBank/DDBJ databases">
        <authorList>
            <person name="Nguyen H."/>
        </authorList>
    </citation>
    <scope>NUCLEOTIDE SEQUENCE</scope>
    <source>
        <strain evidence="4">DAOM 180753</strain>
    </source>
</reference>
<comment type="caution">
    <text evidence="4">The sequence shown here is derived from an EMBL/GenBank/DDBJ whole genome shotgun (WGS) entry which is preliminary data.</text>
</comment>
<keyword evidence="2" id="KW-0472">Membrane</keyword>
<keyword evidence="5" id="KW-1185">Reference proteome</keyword>
<gene>
    <name evidence="4" type="ORF">VN97_g97</name>
</gene>
<evidence type="ECO:0000256" key="1">
    <source>
        <dbReference type="SAM" id="MobiDB-lite"/>
    </source>
</evidence>
<dbReference type="PANTHER" id="PTHR38794">
    <property type="entry name" value="INTEGRAL MEMBRANE PROTEIN"/>
    <property type="match status" value="1"/>
</dbReference>
<feature type="transmembrane region" description="Helical" evidence="2">
    <location>
        <begin position="222"/>
        <end position="243"/>
    </location>
</feature>
<dbReference type="AlphaFoldDB" id="A0AAI9TUK0"/>